<evidence type="ECO:0000256" key="1">
    <source>
        <dbReference type="ARBA" id="ARBA00005695"/>
    </source>
</evidence>
<dbReference type="AlphaFoldDB" id="A0A849P2S8"/>
<evidence type="ECO:0000313" key="5">
    <source>
        <dbReference type="EMBL" id="NOL51780.1"/>
    </source>
</evidence>
<dbReference type="GO" id="GO:1904680">
    <property type="term" value="F:peptide transmembrane transporter activity"/>
    <property type="evidence" value="ECO:0007669"/>
    <property type="project" value="TreeGrafter"/>
</dbReference>
<dbReference type="EMBL" id="JABGBN010000004">
    <property type="protein sequence ID" value="NOL51780.1"/>
    <property type="molecule type" value="Genomic_DNA"/>
</dbReference>
<dbReference type="GO" id="GO:0042938">
    <property type="term" value="P:dipeptide transport"/>
    <property type="evidence" value="ECO:0007669"/>
    <property type="project" value="TreeGrafter"/>
</dbReference>
<protein>
    <submittedName>
        <fullName evidence="5">ABC transporter substrate-binding protein</fullName>
    </submittedName>
</protein>
<dbReference type="InterPro" id="IPR000914">
    <property type="entry name" value="SBP_5_dom"/>
</dbReference>
<dbReference type="Gene3D" id="3.90.76.10">
    <property type="entry name" value="Dipeptide-binding Protein, Domain 1"/>
    <property type="match status" value="1"/>
</dbReference>
<dbReference type="InterPro" id="IPR039424">
    <property type="entry name" value="SBP_5"/>
</dbReference>
<evidence type="ECO:0000259" key="4">
    <source>
        <dbReference type="Pfam" id="PF00496"/>
    </source>
</evidence>
<dbReference type="SUPFAM" id="SSF53850">
    <property type="entry name" value="Periplasmic binding protein-like II"/>
    <property type="match status" value="1"/>
</dbReference>
<dbReference type="FunFam" id="3.10.105.10:FF:000002">
    <property type="entry name" value="Dipeptide ABC transporter, substrate-binding protein"/>
    <property type="match status" value="1"/>
</dbReference>
<reference evidence="5 6" key="1">
    <citation type="submission" date="2020-05" db="EMBL/GenBank/DDBJ databases">
        <authorList>
            <person name="Niu N."/>
        </authorList>
    </citation>
    <scope>NUCLEOTIDE SEQUENCE [LARGE SCALE GENOMIC DNA]</scope>
    <source>
        <strain evidence="5 6">3340-03</strain>
    </source>
</reference>
<feature type="domain" description="Solute-binding protein family 5" evidence="4">
    <location>
        <begin position="69"/>
        <end position="451"/>
    </location>
</feature>
<keyword evidence="2 3" id="KW-0732">Signal</keyword>
<evidence type="ECO:0000256" key="2">
    <source>
        <dbReference type="ARBA" id="ARBA00022729"/>
    </source>
</evidence>
<dbReference type="PIRSF" id="PIRSF002741">
    <property type="entry name" value="MppA"/>
    <property type="match status" value="1"/>
</dbReference>
<dbReference type="Gene3D" id="3.10.105.10">
    <property type="entry name" value="Dipeptide-binding Protein, Domain 3"/>
    <property type="match status" value="1"/>
</dbReference>
<dbReference type="GO" id="GO:0043190">
    <property type="term" value="C:ATP-binding cassette (ABC) transporter complex"/>
    <property type="evidence" value="ECO:0007669"/>
    <property type="project" value="InterPro"/>
</dbReference>
<dbReference type="InterPro" id="IPR030678">
    <property type="entry name" value="Peptide/Ni-bd"/>
</dbReference>
<dbReference type="PROSITE" id="PS01040">
    <property type="entry name" value="SBP_BACTERIAL_5"/>
    <property type="match status" value="1"/>
</dbReference>
<feature type="signal peptide" evidence="3">
    <location>
        <begin position="1"/>
        <end position="21"/>
    </location>
</feature>
<dbReference type="Proteomes" id="UP000537862">
    <property type="component" value="Unassembled WGS sequence"/>
</dbReference>
<dbReference type="PANTHER" id="PTHR30290">
    <property type="entry name" value="PERIPLASMIC BINDING COMPONENT OF ABC TRANSPORTER"/>
    <property type="match status" value="1"/>
</dbReference>
<comment type="similarity">
    <text evidence="1">Belongs to the bacterial solute-binding protein 5 family.</text>
</comment>
<evidence type="ECO:0000256" key="3">
    <source>
        <dbReference type="SAM" id="SignalP"/>
    </source>
</evidence>
<gene>
    <name evidence="5" type="ORF">HKX39_06290</name>
</gene>
<dbReference type="PANTHER" id="PTHR30290:SF38">
    <property type="entry name" value="D,D-DIPEPTIDE-BINDING PERIPLASMIC PROTEIN DDPA-RELATED"/>
    <property type="match status" value="1"/>
</dbReference>
<accession>A0A849P2S8</accession>
<dbReference type="RefSeq" id="WP_171680482.1">
    <property type="nucleotide sequence ID" value="NZ_JABGBN010000004.1"/>
</dbReference>
<evidence type="ECO:0000313" key="6">
    <source>
        <dbReference type="Proteomes" id="UP000537862"/>
    </source>
</evidence>
<dbReference type="InterPro" id="IPR023765">
    <property type="entry name" value="SBP_5_CS"/>
</dbReference>
<keyword evidence="6" id="KW-1185">Reference proteome</keyword>
<dbReference type="GO" id="GO:0030288">
    <property type="term" value="C:outer membrane-bounded periplasmic space"/>
    <property type="evidence" value="ECO:0007669"/>
    <property type="project" value="TreeGrafter"/>
</dbReference>
<organism evidence="5 6">
    <name type="scientific">Pelistega suis</name>
    <dbReference type="NCBI Taxonomy" id="1631957"/>
    <lineage>
        <taxon>Bacteria</taxon>
        <taxon>Pseudomonadati</taxon>
        <taxon>Pseudomonadota</taxon>
        <taxon>Betaproteobacteria</taxon>
        <taxon>Burkholderiales</taxon>
        <taxon>Alcaligenaceae</taxon>
        <taxon>Pelistega</taxon>
    </lineage>
</organism>
<dbReference type="CDD" id="cd08493">
    <property type="entry name" value="PBP2_DppA_like"/>
    <property type="match status" value="1"/>
</dbReference>
<dbReference type="Pfam" id="PF00496">
    <property type="entry name" value="SBP_bac_5"/>
    <property type="match status" value="1"/>
</dbReference>
<feature type="chain" id="PRO_5032722577" evidence="3">
    <location>
        <begin position="22"/>
        <end position="532"/>
    </location>
</feature>
<sequence>MKNLNLALLTAGLLSTLPVMAQQQNTLIYCSEGSPTSFDAAQSTTGTTFDAAAHPIYNTLIQVKRGTTEIEPGLAASWEVSDDGLIYTFHLRKGVKFHTTNYFKPTRDFNADDVIYTFDRLSNAEHPFNKAYPAEFPYYKEMSLDKTIKTIEKLDDYTIKMVLNNIDASFLQTIAMPIGGIYSAEYLEHLLKTGKAANIAHEPLGTGPFIFQRYQKDASIRYKANKNYWDKENMPLVDNLLFSINTDPAVRAQKLQAGECHLMAYPLPADIPNLKKNDKLKIISAPGFNVGFLYYNTEKEPTNNAAVRRALDMAINRSSLIPAVYGEQGQAAINPMPPTQWSYNKDIKATEYNIEQAKALLTEAGYPNGFTIDLWSLPVQRPYNPNGRLMAELLQSDWAKIGVKANIVTYEWGEYLKRSSKGEHQVSMVGWTGDNGDPDNWLGNLFGCAAVNGSNHSRFCYKPFQKLLDEAKRSADHEHRIKLYEQAQVIFHEQKPASPIGTSIVNVPMAKNVEGYKVSPYGSMQFKGVSLK</sequence>
<proteinExistence type="inferred from homology"/>
<dbReference type="Gene3D" id="3.40.190.10">
    <property type="entry name" value="Periplasmic binding protein-like II"/>
    <property type="match status" value="1"/>
</dbReference>
<dbReference type="FunFam" id="3.40.190.10:FF:000036">
    <property type="entry name" value="Dipeptide ABC transporter, substrate-binding protein"/>
    <property type="match status" value="1"/>
</dbReference>
<comment type="caution">
    <text evidence="5">The sequence shown here is derived from an EMBL/GenBank/DDBJ whole genome shotgun (WGS) entry which is preliminary data.</text>
</comment>
<name>A0A849P2S8_9BURK</name>